<dbReference type="Gene3D" id="3.30.70.580">
    <property type="entry name" value="Pseudouridine synthase I, catalytic domain, N-terminal subdomain"/>
    <property type="match status" value="1"/>
</dbReference>
<dbReference type="InterPro" id="IPR001406">
    <property type="entry name" value="PsdUridine_synth_TruA"/>
</dbReference>
<dbReference type="InterPro" id="IPR020094">
    <property type="entry name" value="TruA/RsuA/RluB/E/F_N"/>
</dbReference>
<evidence type="ECO:0000256" key="2">
    <source>
        <dbReference type="ARBA" id="ARBA00022694"/>
    </source>
</evidence>
<evidence type="ECO:0000256" key="5">
    <source>
        <dbReference type="RuleBase" id="RU003792"/>
    </source>
</evidence>
<evidence type="ECO:0000256" key="3">
    <source>
        <dbReference type="ARBA" id="ARBA00023235"/>
    </source>
</evidence>
<dbReference type="PANTHER" id="PTHR11142:SF0">
    <property type="entry name" value="TRNA PSEUDOURIDINE SYNTHASE-LIKE 1"/>
    <property type="match status" value="1"/>
</dbReference>
<evidence type="ECO:0000313" key="6">
    <source>
        <dbReference type="EMBL" id="AUN96758.1"/>
    </source>
</evidence>
<organism evidence="6 7">
    <name type="scientific">Bacteriovorax stolpii</name>
    <name type="common">Bdellovibrio stolpii</name>
    <dbReference type="NCBI Taxonomy" id="960"/>
    <lineage>
        <taxon>Bacteria</taxon>
        <taxon>Pseudomonadati</taxon>
        <taxon>Bdellovibrionota</taxon>
        <taxon>Bacteriovoracia</taxon>
        <taxon>Bacteriovoracales</taxon>
        <taxon>Bacteriovoracaceae</taxon>
        <taxon>Bacteriovorax</taxon>
    </lineage>
</organism>
<name>A0A2K9NMN1_BACTC</name>
<dbReference type="GO" id="GO:0003723">
    <property type="term" value="F:RNA binding"/>
    <property type="evidence" value="ECO:0007669"/>
    <property type="project" value="InterPro"/>
</dbReference>
<dbReference type="Gene3D" id="3.30.70.660">
    <property type="entry name" value="Pseudouridine synthase I, catalytic domain, C-terminal subdomain"/>
    <property type="match status" value="1"/>
</dbReference>
<dbReference type="KEGG" id="bsto:C0V70_01295"/>
<proteinExistence type="inferred from homology"/>
<gene>
    <name evidence="4" type="primary">truA</name>
    <name evidence="6" type="ORF">C0V70_01295</name>
</gene>
<reference evidence="6 7" key="1">
    <citation type="submission" date="2018-01" db="EMBL/GenBank/DDBJ databases">
        <title>Complete genome sequence of Bacteriovorax stolpii DSM12778.</title>
        <authorList>
            <person name="Tang B."/>
            <person name="Chang J."/>
        </authorList>
    </citation>
    <scope>NUCLEOTIDE SEQUENCE [LARGE SCALE GENOMIC DNA]</scope>
    <source>
        <strain evidence="6 7">DSM 12778</strain>
    </source>
</reference>
<dbReference type="InterPro" id="IPR020095">
    <property type="entry name" value="PsdUridine_synth_TruA_C"/>
</dbReference>
<accession>A0A2K9NMN1</accession>
<dbReference type="Pfam" id="PF01416">
    <property type="entry name" value="PseudoU_synth_1"/>
    <property type="match status" value="2"/>
</dbReference>
<comment type="caution">
    <text evidence="4">Lacks conserved residue(s) required for the propagation of feature annotation.</text>
</comment>
<dbReference type="EMBL" id="CP025704">
    <property type="protein sequence ID" value="AUN96758.1"/>
    <property type="molecule type" value="Genomic_DNA"/>
</dbReference>
<comment type="catalytic activity">
    <reaction evidence="4 5">
        <text>uridine(38/39/40) in tRNA = pseudouridine(38/39/40) in tRNA</text>
        <dbReference type="Rhea" id="RHEA:22376"/>
        <dbReference type="Rhea" id="RHEA-COMP:10085"/>
        <dbReference type="Rhea" id="RHEA-COMP:10087"/>
        <dbReference type="ChEBI" id="CHEBI:65314"/>
        <dbReference type="ChEBI" id="CHEBI:65315"/>
        <dbReference type="EC" id="5.4.99.12"/>
    </reaction>
</comment>
<comment type="similarity">
    <text evidence="1 4 5">Belongs to the tRNA pseudouridine synthase TruA family.</text>
</comment>
<keyword evidence="2 4" id="KW-0819">tRNA processing</keyword>
<keyword evidence="3 4" id="KW-0413">Isomerase</keyword>
<dbReference type="HAMAP" id="MF_00171">
    <property type="entry name" value="TruA"/>
    <property type="match status" value="1"/>
</dbReference>
<dbReference type="Proteomes" id="UP000235584">
    <property type="component" value="Chromosome"/>
</dbReference>
<evidence type="ECO:0000256" key="1">
    <source>
        <dbReference type="ARBA" id="ARBA00009375"/>
    </source>
</evidence>
<evidence type="ECO:0000256" key="4">
    <source>
        <dbReference type="HAMAP-Rule" id="MF_00171"/>
    </source>
</evidence>
<evidence type="ECO:0000313" key="7">
    <source>
        <dbReference type="Proteomes" id="UP000235584"/>
    </source>
</evidence>
<dbReference type="PIRSF" id="PIRSF001430">
    <property type="entry name" value="tRNA_psdUrid_synth"/>
    <property type="match status" value="1"/>
</dbReference>
<protein>
    <recommendedName>
        <fullName evidence="4">tRNA pseudouridine synthase A</fullName>
        <ecNumber evidence="4">5.4.99.12</ecNumber>
    </recommendedName>
    <alternativeName>
        <fullName evidence="4">tRNA pseudouridine(38-40) synthase</fullName>
    </alternativeName>
    <alternativeName>
        <fullName evidence="4">tRNA pseudouridylate synthase I</fullName>
    </alternativeName>
    <alternativeName>
        <fullName evidence="4">tRNA-uridine isomerase I</fullName>
    </alternativeName>
</protein>
<keyword evidence="7" id="KW-1185">Reference proteome</keyword>
<feature type="active site" description="Nucleophile" evidence="4">
    <location>
        <position position="53"/>
    </location>
</feature>
<dbReference type="OrthoDB" id="5289957at2"/>
<dbReference type="SUPFAM" id="SSF55120">
    <property type="entry name" value="Pseudouridine synthase"/>
    <property type="match status" value="1"/>
</dbReference>
<dbReference type="EC" id="5.4.99.12" evidence="4"/>
<dbReference type="NCBIfam" id="TIGR00071">
    <property type="entry name" value="hisT_truA"/>
    <property type="match status" value="1"/>
</dbReference>
<dbReference type="AlphaFoldDB" id="A0A2K9NMN1"/>
<dbReference type="InterPro" id="IPR020097">
    <property type="entry name" value="PsdUridine_synth_TruA_a/b_dom"/>
</dbReference>
<sequence>MNIYKITVQYKGTNYLGFQVQPSGKTIQGEINSALRTLSKSDEIKSVGSGRTDSGVHAFGQVVRIEIPVDIPVASLPKAMNSNLPEDIRVVAAEAVTEHFHPIFSAKSKEYNYVFATEENISPFARELVTYFPFQLNIEAMKKGCQIFCGEHDFVNFQCVGTEVESTVRKIISCELVRLESTGHWGHLVGEYYVLKVTGTGFLKQMVRLMMGALVSLGRGKITLEDLEKSLKTPLPNRLGATAPPQGLYLKEVHY</sequence>
<dbReference type="CDD" id="cd02570">
    <property type="entry name" value="PseudoU_synth_EcTruA"/>
    <property type="match status" value="1"/>
</dbReference>
<feature type="binding site" evidence="4">
    <location>
        <position position="111"/>
    </location>
    <ligand>
        <name>substrate</name>
    </ligand>
</feature>
<dbReference type="InterPro" id="IPR020103">
    <property type="entry name" value="PsdUridine_synth_cat_dom_sf"/>
</dbReference>
<dbReference type="FunFam" id="3.30.70.580:FF:000001">
    <property type="entry name" value="tRNA pseudouridine synthase A"/>
    <property type="match status" value="1"/>
</dbReference>
<comment type="function">
    <text evidence="4">Formation of pseudouridine at positions 38, 39 and 40 in the anticodon stem and loop of transfer RNAs.</text>
</comment>
<comment type="subunit">
    <text evidence="4">Homodimer.</text>
</comment>
<dbReference type="PANTHER" id="PTHR11142">
    <property type="entry name" value="PSEUDOURIDYLATE SYNTHASE"/>
    <property type="match status" value="1"/>
</dbReference>
<dbReference type="RefSeq" id="WP_102242053.1">
    <property type="nucleotide sequence ID" value="NZ_CP025704.1"/>
</dbReference>
<dbReference type="GO" id="GO:0031119">
    <property type="term" value="P:tRNA pseudouridine synthesis"/>
    <property type="evidence" value="ECO:0007669"/>
    <property type="project" value="UniProtKB-UniRule"/>
</dbReference>
<dbReference type="GO" id="GO:0160147">
    <property type="term" value="F:tRNA pseudouridine(38-40) synthase activity"/>
    <property type="evidence" value="ECO:0007669"/>
    <property type="project" value="UniProtKB-EC"/>
</dbReference>